<keyword evidence="1" id="KW-0812">Transmembrane</keyword>
<reference evidence="2 3" key="1">
    <citation type="submission" date="2024-05" db="EMBL/GenBank/DDBJ databases">
        <authorList>
            <person name="Wallberg A."/>
        </authorList>
    </citation>
    <scope>NUCLEOTIDE SEQUENCE [LARGE SCALE GENOMIC DNA]</scope>
</reference>
<evidence type="ECO:0000313" key="3">
    <source>
        <dbReference type="Proteomes" id="UP001497623"/>
    </source>
</evidence>
<feature type="transmembrane region" description="Helical" evidence="1">
    <location>
        <begin position="131"/>
        <end position="154"/>
    </location>
</feature>
<feature type="transmembrane region" description="Helical" evidence="1">
    <location>
        <begin position="54"/>
        <end position="74"/>
    </location>
</feature>
<dbReference type="Proteomes" id="UP001497623">
    <property type="component" value="Unassembled WGS sequence"/>
</dbReference>
<keyword evidence="1" id="KW-1133">Transmembrane helix</keyword>
<protein>
    <submittedName>
        <fullName evidence="2">Uncharacterized protein</fullName>
    </submittedName>
</protein>
<evidence type="ECO:0000256" key="1">
    <source>
        <dbReference type="SAM" id="Phobius"/>
    </source>
</evidence>
<sequence length="171" mass="18906">MNGFRHYLKVVFLIVTVVIYRHSVDIHDFSDGTRGCVHHDSGEIALGFGNVDTNFFACGVLMTGLYVTPLLLLLELTGKLKITQDSILEPMLSGFLFLFLLSSGIASIIIWDNFTFKPEPGFTNHISLTLASFTLITSIIYLVETFLVVALIVFKKLNMENKASAVATAEV</sequence>
<dbReference type="EMBL" id="CAXKWB010025470">
    <property type="protein sequence ID" value="CAL4128237.1"/>
    <property type="molecule type" value="Genomic_DNA"/>
</dbReference>
<proteinExistence type="predicted"/>
<gene>
    <name evidence="2" type="ORF">MNOR_LOCUS26000</name>
</gene>
<feature type="transmembrane region" description="Helical" evidence="1">
    <location>
        <begin position="7"/>
        <end position="24"/>
    </location>
</feature>
<keyword evidence="3" id="KW-1185">Reference proteome</keyword>
<dbReference type="AlphaFoldDB" id="A0AAV2RJD9"/>
<comment type="caution">
    <text evidence="2">The sequence shown here is derived from an EMBL/GenBank/DDBJ whole genome shotgun (WGS) entry which is preliminary data.</text>
</comment>
<feature type="transmembrane region" description="Helical" evidence="1">
    <location>
        <begin position="86"/>
        <end position="111"/>
    </location>
</feature>
<name>A0AAV2RJD9_MEGNR</name>
<accession>A0AAV2RJD9</accession>
<keyword evidence="1" id="KW-0472">Membrane</keyword>
<evidence type="ECO:0000313" key="2">
    <source>
        <dbReference type="EMBL" id="CAL4128237.1"/>
    </source>
</evidence>
<organism evidence="2 3">
    <name type="scientific">Meganyctiphanes norvegica</name>
    <name type="common">Northern krill</name>
    <name type="synonym">Thysanopoda norvegica</name>
    <dbReference type="NCBI Taxonomy" id="48144"/>
    <lineage>
        <taxon>Eukaryota</taxon>
        <taxon>Metazoa</taxon>
        <taxon>Ecdysozoa</taxon>
        <taxon>Arthropoda</taxon>
        <taxon>Crustacea</taxon>
        <taxon>Multicrustacea</taxon>
        <taxon>Malacostraca</taxon>
        <taxon>Eumalacostraca</taxon>
        <taxon>Eucarida</taxon>
        <taxon>Euphausiacea</taxon>
        <taxon>Euphausiidae</taxon>
        <taxon>Meganyctiphanes</taxon>
    </lineage>
</organism>